<organism evidence="2">
    <name type="scientific">viral metagenome</name>
    <dbReference type="NCBI Taxonomy" id="1070528"/>
    <lineage>
        <taxon>unclassified sequences</taxon>
        <taxon>metagenomes</taxon>
        <taxon>organismal metagenomes</taxon>
    </lineage>
</organism>
<keyword evidence="1" id="KW-0472">Membrane</keyword>
<protein>
    <submittedName>
        <fullName evidence="2">Uncharacterized protein</fullName>
    </submittedName>
</protein>
<dbReference type="EMBL" id="MN738829">
    <property type="protein sequence ID" value="QHT38255.1"/>
    <property type="molecule type" value="Genomic_DNA"/>
</dbReference>
<evidence type="ECO:0000256" key="1">
    <source>
        <dbReference type="SAM" id="Phobius"/>
    </source>
</evidence>
<accession>A0A6C0FH17</accession>
<evidence type="ECO:0000313" key="2">
    <source>
        <dbReference type="EMBL" id="QHT38255.1"/>
    </source>
</evidence>
<reference evidence="2" key="1">
    <citation type="journal article" date="2020" name="Nature">
        <title>Giant virus diversity and host interactions through global metagenomics.</title>
        <authorList>
            <person name="Schulz F."/>
            <person name="Roux S."/>
            <person name="Paez-Espino D."/>
            <person name="Jungbluth S."/>
            <person name="Walsh D.A."/>
            <person name="Denef V.J."/>
            <person name="McMahon K.D."/>
            <person name="Konstantinidis K.T."/>
            <person name="Eloe-Fadrosh E.A."/>
            <person name="Kyrpides N.C."/>
            <person name="Woyke T."/>
        </authorList>
    </citation>
    <scope>NUCLEOTIDE SEQUENCE</scope>
    <source>
        <strain evidence="2">GVMAG-S-ERX556101-89</strain>
    </source>
</reference>
<name>A0A6C0FH17_9ZZZZ</name>
<keyword evidence="1" id="KW-0812">Transmembrane</keyword>
<dbReference type="AlphaFoldDB" id="A0A6C0FH17"/>
<keyword evidence="1" id="KW-1133">Transmembrane helix</keyword>
<proteinExistence type="predicted"/>
<feature type="transmembrane region" description="Helical" evidence="1">
    <location>
        <begin position="46"/>
        <end position="69"/>
    </location>
</feature>
<feature type="transmembrane region" description="Helical" evidence="1">
    <location>
        <begin position="12"/>
        <end position="34"/>
    </location>
</feature>
<sequence>MYGFKFNKKSAMWMLTWFCLAVAISYAVVTIPKIVKNSFIFIGQPVLAETVTNLLFGLIVPVAWLVWYLSKPSCVSGTTLVDFLYFIFGGPFYVAARLTDKSCIKAK</sequence>
<feature type="transmembrane region" description="Helical" evidence="1">
    <location>
        <begin position="75"/>
        <end position="96"/>
    </location>
</feature>